<name>A0A3D8QQH2_9HELO</name>
<organism evidence="3 4">
    <name type="scientific">Coleophoma crateriformis</name>
    <dbReference type="NCBI Taxonomy" id="565419"/>
    <lineage>
        <taxon>Eukaryota</taxon>
        <taxon>Fungi</taxon>
        <taxon>Dikarya</taxon>
        <taxon>Ascomycota</taxon>
        <taxon>Pezizomycotina</taxon>
        <taxon>Leotiomycetes</taxon>
        <taxon>Helotiales</taxon>
        <taxon>Dermateaceae</taxon>
        <taxon>Coleophoma</taxon>
    </lineage>
</organism>
<protein>
    <submittedName>
        <fullName evidence="3">Uncharacterized protein</fullName>
    </submittedName>
</protein>
<sequence>MLPALPFPFLALCAVGPGGLVASKVARHEAVLFQDDRSYHHGDMVMELFGYSSPVLRIDGLLRDHAAIDTDSFQPNKHPPTGWRDTRSTTMAGNEPDGKTRSGPSTAMSETAEEQQRSHLRLSSSASTNLKPRASLGDQAQIFVAYQHF</sequence>
<reference evidence="3 4" key="1">
    <citation type="journal article" date="2018" name="IMA Fungus">
        <title>IMA Genome-F 9: Draft genome sequence of Annulohypoxylon stygium, Aspergillus mulundensis, Berkeleyomyces basicola (syn. Thielaviopsis basicola), Ceratocystis smalleyi, two Cercospora beticola strains, Coleophoma cylindrospora, Fusarium fracticaudum, Phialophora cf. hyalina, and Morchella septimelata.</title>
        <authorList>
            <person name="Wingfield B.D."/>
            <person name="Bills G.F."/>
            <person name="Dong Y."/>
            <person name="Huang W."/>
            <person name="Nel W.J."/>
            <person name="Swalarsk-Parry B.S."/>
            <person name="Vaghefi N."/>
            <person name="Wilken P.M."/>
            <person name="An Z."/>
            <person name="de Beer Z.W."/>
            <person name="De Vos L."/>
            <person name="Chen L."/>
            <person name="Duong T.A."/>
            <person name="Gao Y."/>
            <person name="Hammerbacher A."/>
            <person name="Kikkert J.R."/>
            <person name="Li Y."/>
            <person name="Li H."/>
            <person name="Li K."/>
            <person name="Li Q."/>
            <person name="Liu X."/>
            <person name="Ma X."/>
            <person name="Naidoo K."/>
            <person name="Pethybridge S.J."/>
            <person name="Sun J."/>
            <person name="Steenkamp E.T."/>
            <person name="van der Nest M.A."/>
            <person name="van Wyk S."/>
            <person name="Wingfield M.J."/>
            <person name="Xiong C."/>
            <person name="Yue Q."/>
            <person name="Zhang X."/>
        </authorList>
    </citation>
    <scope>NUCLEOTIDE SEQUENCE [LARGE SCALE GENOMIC DNA]</scope>
    <source>
        <strain evidence="3 4">BP5796</strain>
    </source>
</reference>
<evidence type="ECO:0000256" key="2">
    <source>
        <dbReference type="SAM" id="SignalP"/>
    </source>
</evidence>
<evidence type="ECO:0000313" key="3">
    <source>
        <dbReference type="EMBL" id="RDW63928.1"/>
    </source>
</evidence>
<accession>A0A3D8QQH2</accession>
<keyword evidence="2" id="KW-0732">Signal</keyword>
<gene>
    <name evidence="3" type="ORF">BP5796_10430</name>
</gene>
<comment type="caution">
    <text evidence="3">The sequence shown here is derived from an EMBL/GenBank/DDBJ whole genome shotgun (WGS) entry which is preliminary data.</text>
</comment>
<feature type="signal peptide" evidence="2">
    <location>
        <begin position="1"/>
        <end position="22"/>
    </location>
</feature>
<evidence type="ECO:0000313" key="4">
    <source>
        <dbReference type="Proteomes" id="UP000256328"/>
    </source>
</evidence>
<feature type="chain" id="PRO_5017537327" evidence="2">
    <location>
        <begin position="23"/>
        <end position="149"/>
    </location>
</feature>
<feature type="compositionally biased region" description="Polar residues" evidence="1">
    <location>
        <begin position="121"/>
        <end position="130"/>
    </location>
</feature>
<feature type="region of interest" description="Disordered" evidence="1">
    <location>
        <begin position="69"/>
        <end position="133"/>
    </location>
</feature>
<keyword evidence="4" id="KW-1185">Reference proteome</keyword>
<dbReference type="EMBL" id="PDLN01000016">
    <property type="protein sequence ID" value="RDW63928.1"/>
    <property type="molecule type" value="Genomic_DNA"/>
</dbReference>
<dbReference type="AlphaFoldDB" id="A0A3D8QQH2"/>
<dbReference type="Proteomes" id="UP000256328">
    <property type="component" value="Unassembled WGS sequence"/>
</dbReference>
<evidence type="ECO:0000256" key="1">
    <source>
        <dbReference type="SAM" id="MobiDB-lite"/>
    </source>
</evidence>
<proteinExistence type="predicted"/>